<reference evidence="2" key="1">
    <citation type="submission" date="2022-07" db="EMBL/GenBank/DDBJ databases">
        <title>Fungi with potential for degradation of polypropylene.</title>
        <authorList>
            <person name="Gostincar C."/>
        </authorList>
    </citation>
    <scope>NUCLEOTIDE SEQUENCE</scope>
    <source>
        <strain evidence="2">EXF-13287</strain>
    </source>
</reference>
<dbReference type="InterPro" id="IPR011051">
    <property type="entry name" value="RmlC_Cupin_sf"/>
</dbReference>
<dbReference type="Gene3D" id="2.60.120.10">
    <property type="entry name" value="Jelly Rolls"/>
    <property type="match status" value="2"/>
</dbReference>
<dbReference type="Pfam" id="PF07883">
    <property type="entry name" value="Cupin_2"/>
    <property type="match status" value="1"/>
</dbReference>
<evidence type="ECO:0000259" key="1">
    <source>
        <dbReference type="Pfam" id="PF07883"/>
    </source>
</evidence>
<accession>A0AA38R1Y6</accession>
<evidence type="ECO:0000313" key="2">
    <source>
        <dbReference type="EMBL" id="KAJ9130118.1"/>
    </source>
</evidence>
<comment type="caution">
    <text evidence="2">The sequence shown here is derived from an EMBL/GenBank/DDBJ whole genome shotgun (WGS) entry which is preliminary data.</text>
</comment>
<feature type="domain" description="Cupin type-2" evidence="1">
    <location>
        <begin position="61"/>
        <end position="108"/>
    </location>
</feature>
<dbReference type="PANTHER" id="PTHR36440:SF1">
    <property type="entry name" value="PUTATIVE (AFU_ORTHOLOGUE AFUA_8G07350)-RELATED"/>
    <property type="match status" value="1"/>
</dbReference>
<keyword evidence="3" id="KW-1185">Reference proteome</keyword>
<sequence>MTIPVLTTPPDERTNYIIDQFEGERITIPGSKGTFRILASAKQTNGGIAVFQSGAVLSDAPGFHWHAQAHDVFYVVKGFLKLWNGDKCRIMGPGDFAYIPPKVIHNPQLLGPHTETLGLIAPGDWVDFFRYISEEYKGNILPEFDGRDLVSILIPKVMSAAKDKYDVNFVRPGQYQPPEVGEWLDTENALPGPLEPYFLRANTGPRWLLGGVMSRPFINAAQCEGRFAISSIEGSGAYPKGSSSPLARWSLVFPTVDHCFVVSEGLLKVKLEGEEGWSSVREGQTLVVAAGQEFTLAFGSRYVRAISFTNGPGIEELIQTAGSPFEGFVLPEEPPTWDEERFREAAARLGVRAGDKAVD</sequence>
<dbReference type="AlphaFoldDB" id="A0AA38R1Y6"/>
<dbReference type="PANTHER" id="PTHR36440">
    <property type="entry name" value="PUTATIVE (AFU_ORTHOLOGUE AFUA_8G07350)-RELATED"/>
    <property type="match status" value="1"/>
</dbReference>
<name>A0AA38R1Y6_9PEZI</name>
<dbReference type="CDD" id="cd02215">
    <property type="entry name" value="cupin_QDO_N_C"/>
    <property type="match status" value="1"/>
</dbReference>
<gene>
    <name evidence="2" type="ORF">NKR19_g10042</name>
</gene>
<dbReference type="SUPFAM" id="SSF51182">
    <property type="entry name" value="RmlC-like cupins"/>
    <property type="match status" value="1"/>
</dbReference>
<proteinExistence type="predicted"/>
<dbReference type="InterPro" id="IPR014710">
    <property type="entry name" value="RmlC-like_jellyroll"/>
</dbReference>
<organism evidence="2 3">
    <name type="scientific">Coniochaeta hoffmannii</name>
    <dbReference type="NCBI Taxonomy" id="91930"/>
    <lineage>
        <taxon>Eukaryota</taxon>
        <taxon>Fungi</taxon>
        <taxon>Dikarya</taxon>
        <taxon>Ascomycota</taxon>
        <taxon>Pezizomycotina</taxon>
        <taxon>Sordariomycetes</taxon>
        <taxon>Sordariomycetidae</taxon>
        <taxon>Coniochaetales</taxon>
        <taxon>Coniochaetaceae</taxon>
        <taxon>Coniochaeta</taxon>
    </lineage>
</organism>
<protein>
    <submittedName>
        <fullName evidence="2">Cupin domain-containing protein</fullName>
    </submittedName>
</protein>
<dbReference type="Proteomes" id="UP001174691">
    <property type="component" value="Unassembled WGS sequence"/>
</dbReference>
<dbReference type="InterPro" id="IPR013096">
    <property type="entry name" value="Cupin_2"/>
</dbReference>
<dbReference type="InterPro" id="IPR053146">
    <property type="entry name" value="QDO-like"/>
</dbReference>
<dbReference type="EMBL" id="JANBVN010000285">
    <property type="protein sequence ID" value="KAJ9130118.1"/>
    <property type="molecule type" value="Genomic_DNA"/>
</dbReference>
<evidence type="ECO:0000313" key="3">
    <source>
        <dbReference type="Proteomes" id="UP001174691"/>
    </source>
</evidence>